<evidence type="ECO:0000259" key="2">
    <source>
        <dbReference type="PROSITE" id="PS50076"/>
    </source>
</evidence>
<gene>
    <name evidence="3" type="ORF">GE061_016744</name>
</gene>
<dbReference type="Proteomes" id="UP000466442">
    <property type="component" value="Unassembled WGS sequence"/>
</dbReference>
<proteinExistence type="predicted"/>
<dbReference type="InterPro" id="IPR042858">
    <property type="entry name" value="DNAJC8"/>
</dbReference>
<evidence type="ECO:0000313" key="3">
    <source>
        <dbReference type="EMBL" id="KAF6208290.1"/>
    </source>
</evidence>
<dbReference type="InterPro" id="IPR036869">
    <property type="entry name" value="J_dom_sf"/>
</dbReference>
<dbReference type="SUPFAM" id="SSF46565">
    <property type="entry name" value="Chaperone J-domain"/>
    <property type="match status" value="1"/>
</dbReference>
<feature type="compositionally biased region" description="Basic and acidic residues" evidence="1">
    <location>
        <begin position="543"/>
        <end position="555"/>
    </location>
</feature>
<feature type="region of interest" description="Disordered" evidence="1">
    <location>
        <begin position="543"/>
        <end position="615"/>
    </location>
</feature>
<dbReference type="PROSITE" id="PS50076">
    <property type="entry name" value="DNAJ_2"/>
    <property type="match status" value="1"/>
</dbReference>
<organism evidence="3 4">
    <name type="scientific">Apolygus lucorum</name>
    <name type="common">Small green plant bug</name>
    <name type="synonym">Lygocoris lucorum</name>
    <dbReference type="NCBI Taxonomy" id="248454"/>
    <lineage>
        <taxon>Eukaryota</taxon>
        <taxon>Metazoa</taxon>
        <taxon>Ecdysozoa</taxon>
        <taxon>Arthropoda</taxon>
        <taxon>Hexapoda</taxon>
        <taxon>Insecta</taxon>
        <taxon>Pterygota</taxon>
        <taxon>Neoptera</taxon>
        <taxon>Paraneoptera</taxon>
        <taxon>Hemiptera</taxon>
        <taxon>Heteroptera</taxon>
        <taxon>Panheteroptera</taxon>
        <taxon>Cimicomorpha</taxon>
        <taxon>Miridae</taxon>
        <taxon>Mirini</taxon>
        <taxon>Apolygus</taxon>
    </lineage>
</organism>
<feature type="domain" description="J" evidence="2">
    <location>
        <begin position="418"/>
        <end position="485"/>
    </location>
</feature>
<dbReference type="CDD" id="cd06257">
    <property type="entry name" value="DnaJ"/>
    <property type="match status" value="1"/>
</dbReference>
<feature type="compositionally biased region" description="Basic and acidic residues" evidence="1">
    <location>
        <begin position="1"/>
        <end position="23"/>
    </location>
</feature>
<dbReference type="PANTHER" id="PTHR15606">
    <property type="entry name" value="DNAJ HOMOLOG SUBFAMILY C MEMBER 8/LIPOPOLYSACCHARIDE SPECIFIC RESPONSE-7-RELATED"/>
    <property type="match status" value="1"/>
</dbReference>
<feature type="compositionally biased region" description="Basic residues" evidence="1">
    <location>
        <begin position="595"/>
        <end position="609"/>
    </location>
</feature>
<feature type="region of interest" description="Disordered" evidence="1">
    <location>
        <begin position="193"/>
        <end position="215"/>
    </location>
</feature>
<sequence>MPKGKDLTHLGREMERAWDERRSRSSSPVSRPALPRGRSRSPVATRFTRVRQSIDVEYEWSVLWSGAEKMYHATSATNRNAGWQRFESAAEILRRHMADLTTTAQAVPKTEDIAAELVRQLNQSQSPPCDPVEIARTVAGMMTARPRTPPVINMAELARLISENLKIERAPPYSPIVDVTRITNLVEERLEAKQKAAAQHPTSLSETAEVSELTADLPPLRLSTSSTSEDESTTVVQPATITPIEQSASTSTTRPAATAKASRKSDRRCLACGKARAHNSRLWCKACRMFLVRAKKAAETDKPYTCVVTSHNNKPDTTNCRGCRLRQLQEIEETLEAAENPEVANEGIDLFESWFLWLKMATPNVNSSPNGGAPVEKETAFNSFYTEVKEIEKRDSVLTPKQQIERLLRPGSTYFNLNPFEVLHIDPDTAIEDAKKKYRRLSILVHPDKNQDDPERAQQAFEIVNKAWKTLENEDTRKKCMDVIEEARGRTDLMIEEKRKRQKKEGKGNTVEEDDPEKYKHAVYVMTMKLFADMERKRRDLEVRDTEERKRKREAEIEEEEAAKMNKEWQKNFEESRQNRVDSWKAFQSGSGTKKVSKTKKLKGFKPPKHKAETR</sequence>
<dbReference type="OrthoDB" id="342454at2759"/>
<comment type="caution">
    <text evidence="3">The sequence shown here is derived from an EMBL/GenBank/DDBJ whole genome shotgun (WGS) entry which is preliminary data.</text>
</comment>
<evidence type="ECO:0000256" key="1">
    <source>
        <dbReference type="SAM" id="MobiDB-lite"/>
    </source>
</evidence>
<dbReference type="InterPro" id="IPR001623">
    <property type="entry name" value="DnaJ_domain"/>
</dbReference>
<dbReference type="FunFam" id="1.10.287.110:FF:000112">
    <property type="entry name" value="Uncharacterized protein, isoform A"/>
    <property type="match status" value="1"/>
</dbReference>
<feature type="region of interest" description="Disordered" evidence="1">
    <location>
        <begin position="495"/>
        <end position="515"/>
    </location>
</feature>
<feature type="compositionally biased region" description="Basic and acidic residues" evidence="1">
    <location>
        <begin position="562"/>
        <end position="583"/>
    </location>
</feature>
<dbReference type="AlphaFoldDB" id="A0A8S9XGX2"/>
<dbReference type="PANTHER" id="PTHR15606:SF4">
    <property type="entry name" value="DNAJ HOMOLOG SUBFAMILY C MEMBER 8"/>
    <property type="match status" value="1"/>
</dbReference>
<dbReference type="PRINTS" id="PR00625">
    <property type="entry name" value="JDOMAIN"/>
</dbReference>
<name>A0A8S9XGX2_APOLU</name>
<dbReference type="Gene3D" id="1.10.287.110">
    <property type="entry name" value="DnaJ domain"/>
    <property type="match status" value="1"/>
</dbReference>
<feature type="compositionally biased region" description="Low complexity" evidence="1">
    <location>
        <begin position="25"/>
        <end position="36"/>
    </location>
</feature>
<dbReference type="SMART" id="SM00271">
    <property type="entry name" value="DnaJ"/>
    <property type="match status" value="1"/>
</dbReference>
<dbReference type="GO" id="GO:0005634">
    <property type="term" value="C:nucleus"/>
    <property type="evidence" value="ECO:0007669"/>
    <property type="project" value="TreeGrafter"/>
</dbReference>
<dbReference type="EMBL" id="WIXP02000007">
    <property type="protein sequence ID" value="KAF6208290.1"/>
    <property type="molecule type" value="Genomic_DNA"/>
</dbReference>
<feature type="region of interest" description="Disordered" evidence="1">
    <location>
        <begin position="1"/>
        <end position="42"/>
    </location>
</feature>
<reference evidence="3" key="1">
    <citation type="journal article" date="2021" name="Mol. Ecol. Resour.">
        <title>Apolygus lucorum genome provides insights into omnivorousness and mesophyll feeding.</title>
        <authorList>
            <person name="Liu Y."/>
            <person name="Liu H."/>
            <person name="Wang H."/>
            <person name="Huang T."/>
            <person name="Liu B."/>
            <person name="Yang B."/>
            <person name="Yin L."/>
            <person name="Li B."/>
            <person name="Zhang Y."/>
            <person name="Zhang S."/>
            <person name="Jiang F."/>
            <person name="Zhang X."/>
            <person name="Ren Y."/>
            <person name="Wang B."/>
            <person name="Wang S."/>
            <person name="Lu Y."/>
            <person name="Wu K."/>
            <person name="Fan W."/>
            <person name="Wang G."/>
        </authorList>
    </citation>
    <scope>NUCLEOTIDE SEQUENCE</scope>
    <source>
        <strain evidence="3">12Hb</strain>
    </source>
</reference>
<keyword evidence="4" id="KW-1185">Reference proteome</keyword>
<protein>
    <recommendedName>
        <fullName evidence="2">J domain-containing protein</fullName>
    </recommendedName>
</protein>
<accession>A0A8S9XGX2</accession>
<dbReference type="Pfam" id="PF00226">
    <property type="entry name" value="DnaJ"/>
    <property type="match status" value="1"/>
</dbReference>
<evidence type="ECO:0000313" key="4">
    <source>
        <dbReference type="Proteomes" id="UP000466442"/>
    </source>
</evidence>